<feature type="transmembrane region" description="Helical" evidence="5">
    <location>
        <begin position="306"/>
        <end position="330"/>
    </location>
</feature>
<dbReference type="GO" id="GO:0015232">
    <property type="term" value="F:heme transmembrane transporter activity"/>
    <property type="evidence" value="ECO:0007669"/>
    <property type="project" value="TreeGrafter"/>
</dbReference>
<evidence type="ECO:0008006" key="7">
    <source>
        <dbReference type="Google" id="ProtNLM"/>
    </source>
</evidence>
<dbReference type="GO" id="GO:0020037">
    <property type="term" value="F:heme binding"/>
    <property type="evidence" value="ECO:0007669"/>
    <property type="project" value="TreeGrafter"/>
</dbReference>
<dbReference type="InterPro" id="IPR011701">
    <property type="entry name" value="MFS"/>
</dbReference>
<dbReference type="AlphaFoldDB" id="A0A1Y1LYT6"/>
<dbReference type="GO" id="GO:0097037">
    <property type="term" value="P:heme export"/>
    <property type="evidence" value="ECO:0007669"/>
    <property type="project" value="TreeGrafter"/>
</dbReference>
<reference evidence="6" key="1">
    <citation type="journal article" date="2016" name="Sci. Rep.">
        <title>Molecular characterization of firefly nuptial gifts: a multi-omics approach sheds light on postcopulatory sexual selection.</title>
        <authorList>
            <person name="Al-Wathiqui N."/>
            <person name="Fallon T.R."/>
            <person name="South A."/>
            <person name="Weng J.K."/>
            <person name="Lewis S.M."/>
        </authorList>
    </citation>
    <scope>NUCLEOTIDE SEQUENCE</scope>
</reference>
<sequence>MGATVIGSWIKVGAISPESYWIALLGQTVIAIAQALIMPIPPELAAVWFPSHQVSTACSIGVIGIEMGLAAGFIVPPLFFQCSSSGDDDVGKVLYQISMALSIVNTVVFILLIIFFKGRPKSPPSIGQLKFENSVPFLESAKTFMYNRSNILLVIAYGIVVGLMLSVSTLLNPLILSYYPDAQEDVGWIGLVMILGGMLGTIICGVALDVYGKFKQTILALSGLGIAAMICFTFAITRGIEFVYFMSAIFGFSTLGMQVGGLELGCELGYPIHQGIIAGILITSTQVSGIAFTYLYSYLLETHGGYYANLTMLALFVIEFLLLCSIKYNLRRRTVEMAHKERI</sequence>
<dbReference type="SUPFAM" id="SSF103473">
    <property type="entry name" value="MFS general substrate transporter"/>
    <property type="match status" value="1"/>
</dbReference>
<dbReference type="InterPro" id="IPR049680">
    <property type="entry name" value="FLVCR1-2_SLC49-like"/>
</dbReference>
<dbReference type="InterPro" id="IPR036259">
    <property type="entry name" value="MFS_trans_sf"/>
</dbReference>
<feature type="transmembrane region" description="Helical" evidence="5">
    <location>
        <begin position="276"/>
        <end position="300"/>
    </location>
</feature>
<proteinExistence type="predicted"/>
<dbReference type="Pfam" id="PF07690">
    <property type="entry name" value="MFS_1"/>
    <property type="match status" value="1"/>
</dbReference>
<evidence type="ECO:0000256" key="3">
    <source>
        <dbReference type="ARBA" id="ARBA00022989"/>
    </source>
</evidence>
<keyword evidence="2 5" id="KW-0812">Transmembrane</keyword>
<comment type="subcellular location">
    <subcellularLocation>
        <location evidence="1">Membrane</location>
        <topology evidence="1">Multi-pass membrane protein</topology>
    </subcellularLocation>
</comment>
<feature type="transmembrane region" description="Helical" evidence="5">
    <location>
        <begin position="188"/>
        <end position="211"/>
    </location>
</feature>
<dbReference type="EMBL" id="GEZM01043855">
    <property type="protein sequence ID" value="JAV78729.1"/>
    <property type="molecule type" value="Transcribed_RNA"/>
</dbReference>
<feature type="transmembrane region" description="Helical" evidence="5">
    <location>
        <begin position="54"/>
        <end position="75"/>
    </location>
</feature>
<evidence type="ECO:0000256" key="4">
    <source>
        <dbReference type="ARBA" id="ARBA00023136"/>
    </source>
</evidence>
<dbReference type="GO" id="GO:0016020">
    <property type="term" value="C:membrane"/>
    <property type="evidence" value="ECO:0007669"/>
    <property type="project" value="UniProtKB-SubCell"/>
</dbReference>
<dbReference type="EMBL" id="GEZM01043859">
    <property type="protein sequence ID" value="JAV78722.1"/>
    <property type="molecule type" value="Transcribed_RNA"/>
</dbReference>
<feature type="transmembrane region" description="Helical" evidence="5">
    <location>
        <begin position="151"/>
        <end position="176"/>
    </location>
</feature>
<dbReference type="PANTHER" id="PTHR10924:SF4">
    <property type="entry name" value="GH15861P"/>
    <property type="match status" value="1"/>
</dbReference>
<keyword evidence="4 5" id="KW-0472">Membrane</keyword>
<evidence type="ECO:0000256" key="2">
    <source>
        <dbReference type="ARBA" id="ARBA00022692"/>
    </source>
</evidence>
<accession>A0A1Y1LYT6</accession>
<evidence type="ECO:0000256" key="1">
    <source>
        <dbReference type="ARBA" id="ARBA00004141"/>
    </source>
</evidence>
<dbReference type="PANTHER" id="PTHR10924">
    <property type="entry name" value="MAJOR FACILITATOR SUPERFAMILY PROTEIN-RELATED"/>
    <property type="match status" value="1"/>
</dbReference>
<evidence type="ECO:0000313" key="6">
    <source>
        <dbReference type="EMBL" id="JAV78722.1"/>
    </source>
</evidence>
<keyword evidence="3 5" id="KW-1133">Transmembrane helix</keyword>
<protein>
    <recommendedName>
        <fullName evidence="7">Major facilitator superfamily (MFS) profile domain-containing protein</fullName>
    </recommendedName>
</protein>
<organism evidence="6">
    <name type="scientific">Photinus pyralis</name>
    <name type="common">Common eastern firefly</name>
    <name type="synonym">Lampyris pyralis</name>
    <dbReference type="NCBI Taxonomy" id="7054"/>
    <lineage>
        <taxon>Eukaryota</taxon>
        <taxon>Metazoa</taxon>
        <taxon>Ecdysozoa</taxon>
        <taxon>Arthropoda</taxon>
        <taxon>Hexapoda</taxon>
        <taxon>Insecta</taxon>
        <taxon>Pterygota</taxon>
        <taxon>Neoptera</taxon>
        <taxon>Endopterygota</taxon>
        <taxon>Coleoptera</taxon>
        <taxon>Polyphaga</taxon>
        <taxon>Elateriformia</taxon>
        <taxon>Elateroidea</taxon>
        <taxon>Lampyridae</taxon>
        <taxon>Lampyrinae</taxon>
        <taxon>Photinus</taxon>
    </lineage>
</organism>
<evidence type="ECO:0000256" key="5">
    <source>
        <dbReference type="SAM" id="Phobius"/>
    </source>
</evidence>
<feature type="transmembrane region" description="Helical" evidence="5">
    <location>
        <begin position="218"/>
        <end position="236"/>
    </location>
</feature>
<feature type="transmembrane region" description="Helical" evidence="5">
    <location>
        <begin position="20"/>
        <end position="42"/>
    </location>
</feature>
<name>A0A1Y1LYT6_PHOPY</name>
<dbReference type="Gene3D" id="1.20.1250.20">
    <property type="entry name" value="MFS general substrate transporter like domains"/>
    <property type="match status" value="1"/>
</dbReference>
<feature type="transmembrane region" description="Helical" evidence="5">
    <location>
        <begin position="95"/>
        <end position="116"/>
    </location>
</feature>
<feature type="transmembrane region" description="Helical" evidence="5">
    <location>
        <begin position="242"/>
        <end position="264"/>
    </location>
</feature>